<evidence type="ECO:0000313" key="1">
    <source>
        <dbReference type="EMBL" id="JAR89225.1"/>
    </source>
</evidence>
<proteinExistence type="predicted"/>
<organism evidence="1">
    <name type="scientific">Ixodes ricinus</name>
    <name type="common">Common tick</name>
    <name type="synonym">Acarus ricinus</name>
    <dbReference type="NCBI Taxonomy" id="34613"/>
    <lineage>
        <taxon>Eukaryota</taxon>
        <taxon>Metazoa</taxon>
        <taxon>Ecdysozoa</taxon>
        <taxon>Arthropoda</taxon>
        <taxon>Chelicerata</taxon>
        <taxon>Arachnida</taxon>
        <taxon>Acari</taxon>
        <taxon>Parasitiformes</taxon>
        <taxon>Ixodida</taxon>
        <taxon>Ixodoidea</taxon>
        <taxon>Ixodidae</taxon>
        <taxon>Ixodinae</taxon>
        <taxon>Ixodes</taxon>
    </lineage>
</organism>
<name>A0A147BG07_IXORI</name>
<sequence length="73" mass="8243">MARSDATSAVIAAAILLHECFCNAHFAPPNSFFPSRRERVKRPPALYSACRREADILRRHLTEITTRHVAKPV</sequence>
<feature type="non-terminal residue" evidence="1">
    <location>
        <position position="73"/>
    </location>
</feature>
<dbReference type="AlphaFoldDB" id="A0A147BG07"/>
<dbReference type="EMBL" id="GEGO01006179">
    <property type="protein sequence ID" value="JAR89225.1"/>
    <property type="molecule type" value="Transcribed_RNA"/>
</dbReference>
<reference evidence="1" key="1">
    <citation type="journal article" date="2018" name="PLoS Negl. Trop. Dis.">
        <title>Sialome diversity of ticks revealed by RNAseq of single tick salivary glands.</title>
        <authorList>
            <person name="Perner J."/>
            <person name="Kropackova S."/>
            <person name="Kopacek P."/>
            <person name="Ribeiro J.M."/>
        </authorList>
    </citation>
    <scope>NUCLEOTIDE SEQUENCE</scope>
    <source>
        <strain evidence="1">Siblings of single egg batch collected in Ceske Budejovice</strain>
        <tissue evidence="1">Salivary glands</tissue>
    </source>
</reference>
<accession>A0A147BG07</accession>
<protein>
    <submittedName>
        <fullName evidence="1">Putative secreted protein</fullName>
    </submittedName>
</protein>